<protein>
    <submittedName>
        <fullName evidence="1">Uncharacterized protein</fullName>
    </submittedName>
</protein>
<evidence type="ECO:0000313" key="1">
    <source>
        <dbReference type="EMBL" id="KAF9609008.1"/>
    </source>
</evidence>
<gene>
    <name evidence="1" type="ORF">IFM89_012347</name>
</gene>
<evidence type="ECO:0000313" key="2">
    <source>
        <dbReference type="Proteomes" id="UP000631114"/>
    </source>
</evidence>
<organism evidence="1 2">
    <name type="scientific">Coptis chinensis</name>
    <dbReference type="NCBI Taxonomy" id="261450"/>
    <lineage>
        <taxon>Eukaryota</taxon>
        <taxon>Viridiplantae</taxon>
        <taxon>Streptophyta</taxon>
        <taxon>Embryophyta</taxon>
        <taxon>Tracheophyta</taxon>
        <taxon>Spermatophyta</taxon>
        <taxon>Magnoliopsida</taxon>
        <taxon>Ranunculales</taxon>
        <taxon>Ranunculaceae</taxon>
        <taxon>Coptidoideae</taxon>
        <taxon>Coptis</taxon>
    </lineage>
</organism>
<reference evidence="1 2" key="1">
    <citation type="submission" date="2020-10" db="EMBL/GenBank/DDBJ databases">
        <title>The Coptis chinensis genome and diversification of protoberbering-type alkaloids.</title>
        <authorList>
            <person name="Wang B."/>
            <person name="Shu S."/>
            <person name="Song C."/>
            <person name="Liu Y."/>
        </authorList>
    </citation>
    <scope>NUCLEOTIDE SEQUENCE [LARGE SCALE GENOMIC DNA]</scope>
    <source>
        <strain evidence="1">HL-2020</strain>
        <tissue evidence="1">Leaf</tissue>
    </source>
</reference>
<keyword evidence="2" id="KW-1185">Reference proteome</keyword>
<accession>A0A835LUT1</accession>
<dbReference type="OrthoDB" id="1746584at2759"/>
<name>A0A835LUT1_9MAGN</name>
<dbReference type="AlphaFoldDB" id="A0A835LUT1"/>
<comment type="caution">
    <text evidence="1">The sequence shown here is derived from an EMBL/GenBank/DDBJ whole genome shotgun (WGS) entry which is preliminary data.</text>
</comment>
<proteinExistence type="predicted"/>
<dbReference type="EMBL" id="JADFTS010000004">
    <property type="protein sequence ID" value="KAF9609008.1"/>
    <property type="molecule type" value="Genomic_DNA"/>
</dbReference>
<sequence length="166" mass="18411">MVSRGVVQSGSMLRDGAEGGLCGEDRDWCKVLGDDEIVVIGGSDCWWCTTAVLCTRVRDGCLVVGWRVGLWEALNSVNGGWGSSFGGERNRVLVTLLRLCRTRELHELGSESLFKLCQLVEVKDGGPTWIHMMDRSTPAMAVWPTKLGGEILRKWLIVMLVICSWR</sequence>
<dbReference type="Proteomes" id="UP000631114">
    <property type="component" value="Unassembled WGS sequence"/>
</dbReference>